<dbReference type="GO" id="GO:0071169">
    <property type="term" value="P:establishment of protein localization to chromatin"/>
    <property type="evidence" value="ECO:0007669"/>
    <property type="project" value="TreeGrafter"/>
</dbReference>
<sequence length="1603" mass="177122">MRAISLEGKSMDEYLRKIKGYVNELADVGVSVRHEEYIDALLEGLPSDYVPVIESKKHTPSIAEIEALLYGHEIRLVCYNRDTQVLSSPSLNYAQGYSHSNSYKSGDSGGSRGAYGHDNGGRGNPSERGVGRSGSGRGRGGGRFANFQCQICLKYGHTINACHVQSDLNFQPHESLTFFDPVTLQPIPYSSGLTRSSNTWINPNSKTVAQPSNQPSAMLTNSSSHGNGQASSTWISDSGASFPVTGGESQHVKQFAHFDGLDPIFIGNGEGLSVSTAGSFSFVSPNDSHITFKLHKLLHATNKVLLQGVVGADGLYFFHNINLQDNSPQLMSTSSSTSFTTPTVNKNSSVASSSVISPPSTVSLWHARVIENADGSINKFKARLVAKGFHQVHGLDFLETFSPVLKPVTIRVVLTLALSQGWELFQLDVNNAFLNGFLEEYVFVTQPPGFEVADKCLVCKLNKALYGLKQAPRQWSNRHGADLFHDPTLYRSVVGALQYATLTRPEICFAVNKSASIAEPLAFYAFCDADWASDVDDRRSTSGAAIFLGPNLISWWSCKQKVTARLSTEVEYRSLAQTFTELTWIQTLLTELRVSFTTPVLYCDNQCVVSISHNPVFHSRTKHTEIVVFFVREKASLMENSPVIRAKALKAVSIIVEADPEVLGDKRVQSAVEGRFCDSAISVREAALELVGRHIASHPGVGFKYFEKIAERIKDTGVSVRKRAIKIIRDMCTSNANFSGFTRACTEIISRVSDDEASIQDLVCKTFSEFWFEEPPASQTQVFGDGSTVPLEIVKKTEQIVEMLRGMPNNQLLVSVIKRNLSLDFLPQSAKAVGVNPVSLAIVRKRCELMCKCLLEKMLQVDEMNNDGVEVGALPYVLVLHAFCLVDPTLCAPASNPSQFVVTLQPYLKSQVDNRMVAQLLESILFIIDAVLPMLGKLPPSIVGELEQDLKQMIVRHSFLTVVHACIKCLCSVSKMSGKGAAVVEQLIQFFFKCLDTQAVDNKQKVGRSLFCLGLLIRYGNQLLASSSSKLIDVGRSVRLFMKYLSVEDFVVKVRSLQALGFVLIAKPEYMLENDVGKILEETLSSASDTRIKIQGLQNMFEYLLEAESQMGTDKNDENVAGYSVGAGHSVPVAAGAGDTNICGGIVQLYWDNILGRCLDFSEQVRQSALKIVEVVLRQGLVHPITCVPYLIALETDPLESNSKLAHHLLMNMNDKYPAFFESRLGDGLQMSFMFMQSICGSSENVDHKIQSKIPTSGKGKPEAGSLAQAKLGVSRIYKLIRGNRVSRNKFLSSIVRKFDNPRWNKLVIAFLIYCTEVLALLPFISPDEPLYLIYAINRVVQVRAGPLEANFKAWSSSISRHNSPYGNGMYQQGPDEPTVTSQVMSLDLNGTFQQNVDVQPNSNDMRTLDLNGSNHQLPDYPLSYMGSSEAKLHSAGYTDPFSFSNDDLEKVQADCLSAIALQLLLKLKRHLKIMYSLDDARCQAYSPTEQPKPGEVISRQNIAFNIGDSQFSLPTSPQELIQRYQEFKHALREDTVDYSHYTANIKRKRPTATPRRVQVRKPVYVAGGYDDGDDDGDYTGGSDMHKISFSGRRSSLRNSRQY</sequence>
<evidence type="ECO:0000259" key="8">
    <source>
        <dbReference type="Pfam" id="PF07727"/>
    </source>
</evidence>
<name>A0A445HBQ9_GLYSO</name>
<comment type="similarity">
    <text evidence="2 6">Belongs to the SCC2/Nipped-B family.</text>
</comment>
<protein>
    <recommendedName>
        <fullName evidence="6">Sister chromatid cohesion protein</fullName>
    </recommendedName>
</protein>
<feature type="domain" description="Sister chromatid cohesion C-terminal" evidence="9">
    <location>
        <begin position="1143"/>
        <end position="1340"/>
    </location>
</feature>
<dbReference type="Pfam" id="PF12830">
    <property type="entry name" value="Nipped-B_C"/>
    <property type="match status" value="1"/>
</dbReference>
<dbReference type="SUPFAM" id="SSF48371">
    <property type="entry name" value="ARM repeat"/>
    <property type="match status" value="1"/>
</dbReference>
<dbReference type="Pfam" id="PF12765">
    <property type="entry name" value="Cohesin_HEAT"/>
    <property type="match status" value="1"/>
</dbReference>
<dbReference type="Proteomes" id="UP000289340">
    <property type="component" value="Chromosome 13"/>
</dbReference>
<proteinExistence type="inferred from homology"/>
<dbReference type="CDD" id="cd09272">
    <property type="entry name" value="RNase_HI_RT_Ty1"/>
    <property type="match status" value="1"/>
</dbReference>
<dbReference type="SUPFAM" id="SSF56672">
    <property type="entry name" value="DNA/RNA polymerases"/>
    <property type="match status" value="1"/>
</dbReference>
<dbReference type="CDD" id="cd23958">
    <property type="entry name" value="SCC2"/>
    <property type="match status" value="1"/>
</dbReference>
<organism evidence="10 11">
    <name type="scientific">Glycine soja</name>
    <name type="common">Wild soybean</name>
    <dbReference type="NCBI Taxonomy" id="3848"/>
    <lineage>
        <taxon>Eukaryota</taxon>
        <taxon>Viridiplantae</taxon>
        <taxon>Streptophyta</taxon>
        <taxon>Embryophyta</taxon>
        <taxon>Tracheophyta</taxon>
        <taxon>Spermatophyta</taxon>
        <taxon>Magnoliopsida</taxon>
        <taxon>eudicotyledons</taxon>
        <taxon>Gunneridae</taxon>
        <taxon>Pentapetalae</taxon>
        <taxon>rosids</taxon>
        <taxon>fabids</taxon>
        <taxon>Fabales</taxon>
        <taxon>Fabaceae</taxon>
        <taxon>Papilionoideae</taxon>
        <taxon>50 kb inversion clade</taxon>
        <taxon>NPAAA clade</taxon>
        <taxon>indigoferoid/millettioid clade</taxon>
        <taxon>Phaseoleae</taxon>
        <taxon>Glycine</taxon>
        <taxon>Glycine subgen. Soja</taxon>
    </lineage>
</organism>
<feature type="region of interest" description="Disordered" evidence="7">
    <location>
        <begin position="1569"/>
        <end position="1603"/>
    </location>
</feature>
<evidence type="ECO:0000256" key="5">
    <source>
        <dbReference type="ARBA" id="ARBA00023306"/>
    </source>
</evidence>
<dbReference type="GO" id="GO:0010468">
    <property type="term" value="P:regulation of gene expression"/>
    <property type="evidence" value="ECO:0007669"/>
    <property type="project" value="InterPro"/>
</dbReference>
<dbReference type="EMBL" id="QZWG01000013">
    <property type="protein sequence ID" value="RZB71055.1"/>
    <property type="molecule type" value="Genomic_DNA"/>
</dbReference>
<evidence type="ECO:0000256" key="1">
    <source>
        <dbReference type="ARBA" id="ARBA00004123"/>
    </source>
</evidence>
<evidence type="ECO:0000313" key="11">
    <source>
        <dbReference type="Proteomes" id="UP000289340"/>
    </source>
</evidence>
<keyword evidence="3 6" id="KW-0677">Repeat</keyword>
<feature type="domain" description="Reverse transcriptase Ty1/copia-type" evidence="8">
    <location>
        <begin position="376"/>
        <end position="477"/>
    </location>
</feature>
<keyword evidence="10" id="KW-0808">Transferase</keyword>
<evidence type="ECO:0000256" key="6">
    <source>
        <dbReference type="RuleBase" id="RU364107"/>
    </source>
</evidence>
<dbReference type="InterPro" id="IPR026003">
    <property type="entry name" value="Cohesin_HEAT"/>
</dbReference>
<keyword evidence="11" id="KW-1185">Reference proteome</keyword>
<keyword evidence="10" id="KW-0548">Nucleotidyltransferase</keyword>
<dbReference type="GO" id="GO:0140588">
    <property type="term" value="P:chromatin looping"/>
    <property type="evidence" value="ECO:0007669"/>
    <property type="project" value="InterPro"/>
</dbReference>
<comment type="subcellular location">
    <subcellularLocation>
        <location evidence="1 6">Nucleus</location>
    </subcellularLocation>
</comment>
<evidence type="ECO:0000259" key="9">
    <source>
        <dbReference type="Pfam" id="PF12830"/>
    </source>
</evidence>
<comment type="caution">
    <text evidence="10">The sequence shown here is derived from an EMBL/GenBank/DDBJ whole genome shotgun (WGS) entry which is preliminary data.</text>
</comment>
<reference evidence="10 11" key="1">
    <citation type="submission" date="2018-09" db="EMBL/GenBank/DDBJ databases">
        <title>A high-quality reference genome of wild soybean provides a powerful tool to mine soybean genomes.</title>
        <authorList>
            <person name="Xie M."/>
            <person name="Chung C.Y.L."/>
            <person name="Li M.-W."/>
            <person name="Wong F.-L."/>
            <person name="Chan T.-F."/>
            <person name="Lam H.-M."/>
        </authorList>
    </citation>
    <scope>NUCLEOTIDE SEQUENCE [LARGE SCALE GENOMIC DNA]</scope>
    <source>
        <strain evidence="11">cv. W05</strain>
        <tissue evidence="10">Hypocotyl of etiolated seedlings</tissue>
    </source>
</reference>
<dbReference type="PANTHER" id="PTHR21704:SF18">
    <property type="entry name" value="NIPPED-B-LIKE PROTEIN"/>
    <property type="match status" value="1"/>
</dbReference>
<dbReference type="GO" id="GO:0016779">
    <property type="term" value="F:nucleotidyltransferase activity"/>
    <property type="evidence" value="ECO:0007669"/>
    <property type="project" value="UniProtKB-KW"/>
</dbReference>
<dbReference type="GO" id="GO:1990414">
    <property type="term" value="P:replication-born double-strand break repair via sister chromatid exchange"/>
    <property type="evidence" value="ECO:0007669"/>
    <property type="project" value="TreeGrafter"/>
</dbReference>
<dbReference type="FunFam" id="1.25.10.10:FF:000697">
    <property type="entry name" value="Sister chromatid cohesion protein"/>
    <property type="match status" value="1"/>
</dbReference>
<evidence type="ECO:0000313" key="10">
    <source>
        <dbReference type="EMBL" id="RZB71055.1"/>
    </source>
</evidence>
<keyword evidence="4 6" id="KW-0539">Nucleus</keyword>
<feature type="region of interest" description="Disordered" evidence="7">
    <location>
        <begin position="102"/>
        <end position="139"/>
    </location>
</feature>
<dbReference type="InterPro" id="IPR016024">
    <property type="entry name" value="ARM-type_fold"/>
</dbReference>
<dbReference type="GO" id="GO:0090694">
    <property type="term" value="C:Scc2-Scc4 cohesin loading complex"/>
    <property type="evidence" value="ECO:0007669"/>
    <property type="project" value="TreeGrafter"/>
</dbReference>
<evidence type="ECO:0000256" key="7">
    <source>
        <dbReference type="SAM" id="MobiDB-lite"/>
    </source>
</evidence>
<keyword evidence="5 6" id="KW-0131">Cell cycle</keyword>
<feature type="compositionally biased region" description="Polar residues" evidence="7">
    <location>
        <begin position="1592"/>
        <end position="1603"/>
    </location>
</feature>
<gene>
    <name evidence="10" type="ORF">D0Y65_035830</name>
</gene>
<dbReference type="GO" id="GO:0061775">
    <property type="term" value="F:cohesin loader activity"/>
    <property type="evidence" value="ECO:0007669"/>
    <property type="project" value="InterPro"/>
</dbReference>
<evidence type="ECO:0000256" key="4">
    <source>
        <dbReference type="ARBA" id="ARBA00023242"/>
    </source>
</evidence>
<dbReference type="GO" id="GO:0034087">
    <property type="term" value="P:establishment of mitotic sister chromatid cohesion"/>
    <property type="evidence" value="ECO:0007669"/>
    <property type="project" value="TreeGrafter"/>
</dbReference>
<accession>A0A445HBQ9</accession>
<evidence type="ECO:0000256" key="2">
    <source>
        <dbReference type="ARBA" id="ARBA00009252"/>
    </source>
</evidence>
<dbReference type="InterPro" id="IPR013103">
    <property type="entry name" value="RVT_2"/>
</dbReference>
<dbReference type="PANTHER" id="PTHR21704">
    <property type="entry name" value="NIPPED-B-LIKE PROTEIN DELANGIN SCC2-RELATED"/>
    <property type="match status" value="1"/>
</dbReference>
<dbReference type="Gene3D" id="1.25.10.10">
    <property type="entry name" value="Leucine-rich Repeat Variant"/>
    <property type="match status" value="2"/>
</dbReference>
<dbReference type="InterPro" id="IPR024986">
    <property type="entry name" value="Nipped-B_C"/>
</dbReference>
<feature type="region of interest" description="Disordered" evidence="7">
    <location>
        <begin position="202"/>
        <end position="230"/>
    </location>
</feature>
<dbReference type="Pfam" id="PF07727">
    <property type="entry name" value="RVT_2"/>
    <property type="match status" value="1"/>
</dbReference>
<dbReference type="GO" id="GO:0003682">
    <property type="term" value="F:chromatin binding"/>
    <property type="evidence" value="ECO:0007669"/>
    <property type="project" value="TreeGrafter"/>
</dbReference>
<dbReference type="InterPro" id="IPR033031">
    <property type="entry name" value="Scc2/Nipped-B"/>
</dbReference>
<dbReference type="InterPro" id="IPR011989">
    <property type="entry name" value="ARM-like"/>
</dbReference>
<dbReference type="InterPro" id="IPR043502">
    <property type="entry name" value="DNA/RNA_pol_sf"/>
</dbReference>
<evidence type="ECO:0000256" key="3">
    <source>
        <dbReference type="ARBA" id="ARBA00022737"/>
    </source>
</evidence>